<dbReference type="EMBL" id="CM047740">
    <property type="protein sequence ID" value="KAJ0040445.1"/>
    <property type="molecule type" value="Genomic_DNA"/>
</dbReference>
<dbReference type="Proteomes" id="UP001163603">
    <property type="component" value="Chromosome 5"/>
</dbReference>
<comment type="caution">
    <text evidence="1">The sequence shown here is derived from an EMBL/GenBank/DDBJ whole genome shotgun (WGS) entry which is preliminary data.</text>
</comment>
<organism evidence="1 2">
    <name type="scientific">Pistacia integerrima</name>
    <dbReference type="NCBI Taxonomy" id="434235"/>
    <lineage>
        <taxon>Eukaryota</taxon>
        <taxon>Viridiplantae</taxon>
        <taxon>Streptophyta</taxon>
        <taxon>Embryophyta</taxon>
        <taxon>Tracheophyta</taxon>
        <taxon>Spermatophyta</taxon>
        <taxon>Magnoliopsida</taxon>
        <taxon>eudicotyledons</taxon>
        <taxon>Gunneridae</taxon>
        <taxon>Pentapetalae</taxon>
        <taxon>rosids</taxon>
        <taxon>malvids</taxon>
        <taxon>Sapindales</taxon>
        <taxon>Anacardiaceae</taxon>
        <taxon>Pistacia</taxon>
    </lineage>
</organism>
<name>A0ACC0YQF9_9ROSI</name>
<protein>
    <submittedName>
        <fullName evidence="1">Uncharacterized protein</fullName>
    </submittedName>
</protein>
<gene>
    <name evidence="1" type="ORF">Pint_28755</name>
</gene>
<keyword evidence="2" id="KW-1185">Reference proteome</keyword>
<sequence>MPSEEALYEIKGAVAFCKLNVKMEIEYQGFNYLKVATKTGGSSKTKRAWRLFVRRVVSWASDKLKRKMCRIPDGKEKEVNLKYDILSYAKHFDDGRWQEEEFDFYGYGSFSYRFVQLQEEDNNILELEL</sequence>
<evidence type="ECO:0000313" key="2">
    <source>
        <dbReference type="Proteomes" id="UP001163603"/>
    </source>
</evidence>
<proteinExistence type="predicted"/>
<accession>A0ACC0YQF9</accession>
<evidence type="ECO:0000313" key="1">
    <source>
        <dbReference type="EMBL" id="KAJ0040445.1"/>
    </source>
</evidence>
<reference evidence="2" key="1">
    <citation type="journal article" date="2023" name="G3 (Bethesda)">
        <title>Genome assembly and association tests identify interacting loci associated with vigor, precocity, and sex in interspecific pistachio rootstocks.</title>
        <authorList>
            <person name="Palmer W."/>
            <person name="Jacygrad E."/>
            <person name="Sagayaradj S."/>
            <person name="Cavanaugh K."/>
            <person name="Han R."/>
            <person name="Bertier L."/>
            <person name="Beede B."/>
            <person name="Kafkas S."/>
            <person name="Golino D."/>
            <person name="Preece J."/>
            <person name="Michelmore R."/>
        </authorList>
    </citation>
    <scope>NUCLEOTIDE SEQUENCE [LARGE SCALE GENOMIC DNA]</scope>
</reference>